<dbReference type="Gene3D" id="2.130.10.10">
    <property type="entry name" value="YVTN repeat-like/Quinoprotein amine dehydrogenase"/>
    <property type="match status" value="1"/>
</dbReference>
<dbReference type="HAMAP" id="MF_00923">
    <property type="entry name" value="OM_assembly_BamB"/>
    <property type="match status" value="1"/>
</dbReference>
<dbReference type="Proteomes" id="UP001267407">
    <property type="component" value="Unassembled WGS sequence"/>
</dbReference>
<keyword evidence="4" id="KW-0449">Lipoprotein</keyword>
<protein>
    <recommendedName>
        <fullName evidence="4">Outer membrane protein assembly factor BamB</fullName>
    </recommendedName>
</protein>
<comment type="function">
    <text evidence="4">Part of the outer membrane protein assembly complex, which is involved in assembly and insertion of beta-barrel proteins into the outer membrane.</text>
</comment>
<comment type="subunit">
    <text evidence="4">Part of the Bam complex.</text>
</comment>
<keyword evidence="8" id="KW-1185">Reference proteome</keyword>
<comment type="caution">
    <text evidence="7">The sequence shown here is derived from an EMBL/GenBank/DDBJ whole genome shotgun (WGS) entry which is preliminary data.</text>
</comment>
<dbReference type="InterPro" id="IPR015943">
    <property type="entry name" value="WD40/YVTN_repeat-like_dom_sf"/>
</dbReference>
<dbReference type="InterPro" id="IPR017687">
    <property type="entry name" value="BamB"/>
</dbReference>
<dbReference type="PANTHER" id="PTHR34512:SF30">
    <property type="entry name" value="OUTER MEMBRANE PROTEIN ASSEMBLY FACTOR BAMB"/>
    <property type="match status" value="1"/>
</dbReference>
<evidence type="ECO:0000256" key="1">
    <source>
        <dbReference type="ARBA" id="ARBA00022729"/>
    </source>
</evidence>
<dbReference type="SUPFAM" id="SSF50998">
    <property type="entry name" value="Quinoprotein alcohol dehydrogenase-like"/>
    <property type="match status" value="1"/>
</dbReference>
<evidence type="ECO:0000259" key="6">
    <source>
        <dbReference type="Pfam" id="PF13360"/>
    </source>
</evidence>
<sequence>MRFAGSRLFRAGVFSVLIAGLGLAGCSTTDTFEQPVPVPEVDTTVTFKTVWKMSVGDGHDDDFLYLAPLNAGEVVYAASADGALVAVNSETGKLLWKRELEDRIFAGVGGDLDQLYLVTREADLIALSREDGRELWRKALPTEALAAPQSNGSLVVTQTTDGRVLAFNTADGEIVWQYDGVVPALSLRAAAAPLVGGDVVIASFSNGKLMALAAESGQPLWQYEVGQPQGRTELERLVDIAGQPLVLDSAIMVSGYQGKLALVDIRTGQEIWSRKASSLQAPMIGGGNIYMSSANGDVVAYRGSDRREVWLQEGLSWRQLTQPAVYDNYLVVGDYEGYLHVLSADDGRLVGQTRYDSDGLRVPLQRLANGNLMVFGNSGKLSVFTLRDRNGSALPQRSGQRPGLN</sequence>
<feature type="chain" id="PRO_5045685458" description="Outer membrane protein assembly factor BamB" evidence="5">
    <location>
        <begin position="25"/>
        <end position="405"/>
    </location>
</feature>
<reference evidence="7" key="1">
    <citation type="submission" date="2023-09" db="EMBL/GenBank/DDBJ databases">
        <title>Marinobacter sediminicola sp. nov. and Marinobacter maritimum sp. nov., isolated from marine sediment.</title>
        <authorList>
            <person name="An J."/>
        </authorList>
    </citation>
    <scope>NUCLEOTIDE SEQUENCE</scope>
    <source>
        <strain evidence="7">F60267</strain>
    </source>
</reference>
<keyword evidence="2 4" id="KW-0472">Membrane</keyword>
<dbReference type="NCBIfam" id="TIGR03300">
    <property type="entry name" value="assembly_YfgL"/>
    <property type="match status" value="1"/>
</dbReference>
<proteinExistence type="inferred from homology"/>
<name>A0ABU2HHD7_9GAMM</name>
<feature type="domain" description="Pyrrolo-quinoline quinone repeat" evidence="6">
    <location>
        <begin position="81"/>
        <end position="310"/>
    </location>
</feature>
<dbReference type="SMART" id="SM00564">
    <property type="entry name" value="PQQ"/>
    <property type="match status" value="6"/>
</dbReference>
<comment type="subcellular location">
    <subcellularLocation>
        <location evidence="4">Cell outer membrane</location>
        <topology evidence="4">Lipid-anchor</topology>
    </subcellularLocation>
</comment>
<dbReference type="PANTHER" id="PTHR34512">
    <property type="entry name" value="CELL SURFACE PROTEIN"/>
    <property type="match status" value="1"/>
</dbReference>
<dbReference type="InterPro" id="IPR018391">
    <property type="entry name" value="PQQ_b-propeller_rpt"/>
</dbReference>
<dbReference type="RefSeq" id="WP_200371213.1">
    <property type="nucleotide sequence ID" value="NZ_JAVMBO010000010.1"/>
</dbReference>
<dbReference type="PROSITE" id="PS51257">
    <property type="entry name" value="PROKAR_LIPOPROTEIN"/>
    <property type="match status" value="1"/>
</dbReference>
<dbReference type="InterPro" id="IPR002372">
    <property type="entry name" value="PQQ_rpt_dom"/>
</dbReference>
<evidence type="ECO:0000256" key="5">
    <source>
        <dbReference type="SAM" id="SignalP"/>
    </source>
</evidence>
<evidence type="ECO:0000313" key="8">
    <source>
        <dbReference type="Proteomes" id="UP001267407"/>
    </source>
</evidence>
<dbReference type="EMBL" id="JAVMBO010000010">
    <property type="protein sequence ID" value="MDS1310031.1"/>
    <property type="molecule type" value="Genomic_DNA"/>
</dbReference>
<evidence type="ECO:0000256" key="3">
    <source>
        <dbReference type="ARBA" id="ARBA00023237"/>
    </source>
</evidence>
<keyword evidence="4" id="KW-0564">Palmitate</keyword>
<keyword evidence="3 4" id="KW-0998">Cell outer membrane</keyword>
<evidence type="ECO:0000256" key="2">
    <source>
        <dbReference type="ARBA" id="ARBA00023136"/>
    </source>
</evidence>
<organism evidence="7 8">
    <name type="scientific">Marinobacter xiaoshiensis</name>
    <dbReference type="NCBI Taxonomy" id="3073652"/>
    <lineage>
        <taxon>Bacteria</taxon>
        <taxon>Pseudomonadati</taxon>
        <taxon>Pseudomonadota</taxon>
        <taxon>Gammaproteobacteria</taxon>
        <taxon>Pseudomonadales</taxon>
        <taxon>Marinobacteraceae</taxon>
        <taxon>Marinobacter</taxon>
    </lineage>
</organism>
<dbReference type="Pfam" id="PF13360">
    <property type="entry name" value="PQQ_2"/>
    <property type="match status" value="1"/>
</dbReference>
<gene>
    <name evidence="4 7" type="primary">bamB</name>
    <name evidence="7" type="ORF">RKA07_07920</name>
</gene>
<keyword evidence="1 4" id="KW-0732">Signal</keyword>
<accession>A0ABU2HHD7</accession>
<dbReference type="InterPro" id="IPR011047">
    <property type="entry name" value="Quinoprotein_ADH-like_sf"/>
</dbReference>
<comment type="similarity">
    <text evidence="4">Belongs to the BamB family.</text>
</comment>
<feature type="signal peptide" evidence="5">
    <location>
        <begin position="1"/>
        <end position="24"/>
    </location>
</feature>
<evidence type="ECO:0000313" key="7">
    <source>
        <dbReference type="EMBL" id="MDS1310031.1"/>
    </source>
</evidence>
<evidence type="ECO:0000256" key="4">
    <source>
        <dbReference type="HAMAP-Rule" id="MF_00923"/>
    </source>
</evidence>